<protein>
    <recommendedName>
        <fullName evidence="12">Acyl-ACP thioesterase</fullName>
    </recommendedName>
</protein>
<evidence type="ECO:0000256" key="4">
    <source>
        <dbReference type="ARBA" id="ARBA00022832"/>
    </source>
</evidence>
<evidence type="ECO:0000256" key="1">
    <source>
        <dbReference type="ARBA" id="ARBA00006500"/>
    </source>
</evidence>
<dbReference type="InterPro" id="IPR045023">
    <property type="entry name" value="FATA/B"/>
</dbReference>
<evidence type="ECO:0000256" key="3">
    <source>
        <dbReference type="ARBA" id="ARBA00022801"/>
    </source>
</evidence>
<dbReference type="Pfam" id="PF01643">
    <property type="entry name" value="Acyl-ACP_TE"/>
    <property type="match status" value="1"/>
</dbReference>
<comment type="similarity">
    <text evidence="1">Belongs to the acyl-ACP thioesterase family.</text>
</comment>
<keyword evidence="11" id="KW-1185">Reference proteome</keyword>
<dbReference type="OrthoDB" id="9801517at2"/>
<dbReference type="CDD" id="cd00586">
    <property type="entry name" value="4HBT"/>
    <property type="match status" value="2"/>
</dbReference>
<evidence type="ECO:0008006" key="12">
    <source>
        <dbReference type="Google" id="ProtNLM"/>
    </source>
</evidence>
<evidence type="ECO:0000313" key="11">
    <source>
        <dbReference type="Proteomes" id="UP000178622"/>
    </source>
</evidence>
<keyword evidence="6" id="KW-0443">Lipid metabolism</keyword>
<evidence type="ECO:0000256" key="5">
    <source>
        <dbReference type="ARBA" id="ARBA00022946"/>
    </source>
</evidence>
<evidence type="ECO:0000259" key="8">
    <source>
        <dbReference type="Pfam" id="PF01643"/>
    </source>
</evidence>
<keyword evidence="5" id="KW-0809">Transit peptide</keyword>
<evidence type="ECO:0000256" key="7">
    <source>
        <dbReference type="ARBA" id="ARBA00023160"/>
    </source>
</evidence>
<name>A0A1E8GN53_9LACT</name>
<dbReference type="PANTHER" id="PTHR31727:SF6">
    <property type="entry name" value="OLEOYL-ACYL CARRIER PROTEIN THIOESTERASE 1, CHLOROPLASTIC"/>
    <property type="match status" value="1"/>
</dbReference>
<organism evidence="10 11">
    <name type="scientific">Floricoccus tropicus</name>
    <dbReference type="NCBI Taxonomy" id="1859473"/>
    <lineage>
        <taxon>Bacteria</taxon>
        <taxon>Bacillati</taxon>
        <taxon>Bacillota</taxon>
        <taxon>Bacilli</taxon>
        <taxon>Lactobacillales</taxon>
        <taxon>Streptococcaceae</taxon>
        <taxon>Floricoccus</taxon>
    </lineage>
</organism>
<dbReference type="STRING" id="1859473.BG261_03465"/>
<evidence type="ECO:0000259" key="9">
    <source>
        <dbReference type="Pfam" id="PF20791"/>
    </source>
</evidence>
<dbReference type="Gene3D" id="3.10.129.10">
    <property type="entry name" value="Hotdog Thioesterase"/>
    <property type="match status" value="1"/>
</dbReference>
<dbReference type="InterPro" id="IPR002864">
    <property type="entry name" value="Acyl-ACP_thioesterase_NHD"/>
</dbReference>
<accession>A0A1E8GN53</accession>
<keyword evidence="7" id="KW-0275">Fatty acid biosynthesis</keyword>
<dbReference type="InterPro" id="IPR029069">
    <property type="entry name" value="HotDog_dom_sf"/>
</dbReference>
<sequence length="245" mass="29029">MGLKYSKDYTVSYFDADVNSNMKLPNLMSVALEVSGEQSSVLGRSDKYLIDTYGCAWVVLEYKFEITRLPVYEEKLKIVTEATSYNKFFTYRDFVYYDQDGQELVKISSTWSLMNLQERKIENITDEIVAPYHSEKLNKLVRGNKYKKIENYTIEHPYSVRFYDLDINGHVNNTKYFDWLVDVLDDQFLTDYEPTTMYFKYIKEIHYGSQVESKVLVEDSTTYHEIYTGSEKNAQAEIIWRKRNK</sequence>
<evidence type="ECO:0000256" key="6">
    <source>
        <dbReference type="ARBA" id="ARBA00023098"/>
    </source>
</evidence>
<dbReference type="Proteomes" id="UP000178622">
    <property type="component" value="Unassembled WGS sequence"/>
</dbReference>
<feature type="domain" description="Acyl-ACP thioesterase-like C-terminal" evidence="9">
    <location>
        <begin position="153"/>
        <end position="242"/>
    </location>
</feature>
<feature type="domain" description="Acyl-ACP thioesterase N-terminal hotdog" evidence="8">
    <location>
        <begin position="2"/>
        <end position="132"/>
    </location>
</feature>
<dbReference type="GO" id="GO:0016297">
    <property type="term" value="F:fatty acyl-[ACP] hydrolase activity"/>
    <property type="evidence" value="ECO:0007669"/>
    <property type="project" value="InterPro"/>
</dbReference>
<gene>
    <name evidence="10" type="ORF">BG261_03465</name>
</gene>
<evidence type="ECO:0000313" key="10">
    <source>
        <dbReference type="EMBL" id="OFI49694.1"/>
    </source>
</evidence>
<dbReference type="RefSeq" id="WP_070792205.1">
    <property type="nucleotide sequence ID" value="NZ_MKIR01000012.1"/>
</dbReference>
<dbReference type="Pfam" id="PF20791">
    <property type="entry name" value="Acyl-ACP_TE_C"/>
    <property type="match status" value="1"/>
</dbReference>
<evidence type="ECO:0000256" key="2">
    <source>
        <dbReference type="ARBA" id="ARBA00022516"/>
    </source>
</evidence>
<dbReference type="GO" id="GO:0000036">
    <property type="term" value="F:acyl carrier activity"/>
    <property type="evidence" value="ECO:0007669"/>
    <property type="project" value="TreeGrafter"/>
</dbReference>
<dbReference type="InterPro" id="IPR049427">
    <property type="entry name" value="Acyl-ACP_TE_C"/>
</dbReference>
<keyword evidence="3" id="KW-0378">Hydrolase</keyword>
<reference evidence="11" key="1">
    <citation type="submission" date="2016-09" db="EMBL/GenBank/DDBJ databases">
        <title>Draft genome sequence of a novel species of the family Streptococcaceae isolated from flowers.</title>
        <authorList>
            <person name="Chuah L.-O."/>
            <person name="Yap K.-P."/>
            <person name="Thong K.L."/>
            <person name="Liong M.T."/>
            <person name="Ahmad R."/>
            <person name="Rusul G."/>
        </authorList>
    </citation>
    <scope>NUCLEOTIDE SEQUENCE [LARGE SCALE GENOMIC DNA]</scope>
    <source>
        <strain evidence="11">DF1</strain>
    </source>
</reference>
<dbReference type="AlphaFoldDB" id="A0A1E8GN53"/>
<keyword evidence="4" id="KW-0276">Fatty acid metabolism</keyword>
<dbReference type="PANTHER" id="PTHR31727">
    <property type="entry name" value="OLEOYL-ACYL CARRIER PROTEIN THIOESTERASE 1, CHLOROPLASTIC"/>
    <property type="match status" value="1"/>
</dbReference>
<comment type="caution">
    <text evidence="10">The sequence shown here is derived from an EMBL/GenBank/DDBJ whole genome shotgun (WGS) entry which is preliminary data.</text>
</comment>
<dbReference type="EMBL" id="MKIR01000012">
    <property type="protein sequence ID" value="OFI49694.1"/>
    <property type="molecule type" value="Genomic_DNA"/>
</dbReference>
<dbReference type="SUPFAM" id="SSF54637">
    <property type="entry name" value="Thioesterase/thiol ester dehydrase-isomerase"/>
    <property type="match status" value="2"/>
</dbReference>
<proteinExistence type="inferred from homology"/>
<keyword evidence="2" id="KW-0444">Lipid biosynthesis</keyword>